<evidence type="ECO:0000313" key="2">
    <source>
        <dbReference type="EMBL" id="MBW7477654.1"/>
    </source>
</evidence>
<dbReference type="RefSeq" id="WP_219875027.1">
    <property type="nucleotide sequence ID" value="NZ_JAHZIJ010000028.1"/>
</dbReference>
<dbReference type="EMBL" id="JAHZIJ010000028">
    <property type="protein sequence ID" value="MBW7477654.1"/>
    <property type="molecule type" value="Genomic_DNA"/>
</dbReference>
<name>A0ABS7DD41_9BACL</name>
<dbReference type="InterPro" id="IPR052514">
    <property type="entry name" value="SAM-dependent_MTase"/>
</dbReference>
<dbReference type="GO" id="GO:0008168">
    <property type="term" value="F:methyltransferase activity"/>
    <property type="evidence" value="ECO:0007669"/>
    <property type="project" value="UniProtKB-KW"/>
</dbReference>
<dbReference type="Gene3D" id="3.40.50.150">
    <property type="entry name" value="Vaccinia Virus protein VP39"/>
    <property type="match status" value="1"/>
</dbReference>
<dbReference type="InterPro" id="IPR029063">
    <property type="entry name" value="SAM-dependent_MTases_sf"/>
</dbReference>
<dbReference type="PANTHER" id="PTHR34203:SF15">
    <property type="entry name" value="SLL1173 PROTEIN"/>
    <property type="match status" value="1"/>
</dbReference>
<proteinExistence type="predicted"/>
<dbReference type="GO" id="GO:0032259">
    <property type="term" value="P:methylation"/>
    <property type="evidence" value="ECO:0007669"/>
    <property type="project" value="UniProtKB-KW"/>
</dbReference>
<dbReference type="NCBIfam" id="TIGR01444">
    <property type="entry name" value="fkbM_fam"/>
    <property type="match status" value="1"/>
</dbReference>
<keyword evidence="2" id="KW-0489">Methyltransferase</keyword>
<sequence>MNSIYIGGNRILSLTGCGHKLILPSADLSITPEIVINGGIEWPLTRFLLREVKQGHRVVDIGANVGYFAVLCGYLIGPSGKLWAYEPHPELYPFLMDNLSINYLHDRTEVRPLAVYSAAGSLVFQAAQRFMGNSSVHRHGDAYHKHYRDHIVELSVEAVALDDNADELGTVDYMKMDIEGGEYRALLGMDGMIRNGIRHLIFEVNRTMLADDWMPFCELLRKYEADYGKQFSLLTEEGVPVPTTADDLIESGSQPFVLMKARAES</sequence>
<dbReference type="Proteomes" id="UP000812277">
    <property type="component" value="Unassembled WGS sequence"/>
</dbReference>
<dbReference type="Pfam" id="PF05050">
    <property type="entry name" value="Methyltransf_21"/>
    <property type="match status" value="1"/>
</dbReference>
<gene>
    <name evidence="2" type="ORF">K0T92_23310</name>
</gene>
<feature type="domain" description="Methyltransferase FkbM" evidence="1">
    <location>
        <begin position="60"/>
        <end position="228"/>
    </location>
</feature>
<reference evidence="2 3" key="1">
    <citation type="submission" date="2021-07" db="EMBL/GenBank/DDBJ databases">
        <title>Paenibacillus radiodurans sp. nov., isolated from the southeastern edge of Tengger Desert.</title>
        <authorList>
            <person name="Zhang G."/>
        </authorList>
    </citation>
    <scope>NUCLEOTIDE SEQUENCE [LARGE SCALE GENOMIC DNA]</scope>
    <source>
        <strain evidence="2 3">DT7-4</strain>
    </source>
</reference>
<accession>A0ABS7DD41</accession>
<dbReference type="InterPro" id="IPR006342">
    <property type="entry name" value="FkbM_mtfrase"/>
</dbReference>
<dbReference type="PANTHER" id="PTHR34203">
    <property type="entry name" value="METHYLTRANSFERASE, FKBM FAMILY PROTEIN"/>
    <property type="match status" value="1"/>
</dbReference>
<protein>
    <submittedName>
        <fullName evidence="2">FkbM family methyltransferase</fullName>
    </submittedName>
</protein>
<evidence type="ECO:0000259" key="1">
    <source>
        <dbReference type="Pfam" id="PF05050"/>
    </source>
</evidence>
<evidence type="ECO:0000313" key="3">
    <source>
        <dbReference type="Proteomes" id="UP000812277"/>
    </source>
</evidence>
<comment type="caution">
    <text evidence="2">The sequence shown here is derived from an EMBL/GenBank/DDBJ whole genome shotgun (WGS) entry which is preliminary data.</text>
</comment>
<organism evidence="2 3">
    <name type="scientific">Paenibacillus oenotherae</name>
    <dbReference type="NCBI Taxonomy" id="1435645"/>
    <lineage>
        <taxon>Bacteria</taxon>
        <taxon>Bacillati</taxon>
        <taxon>Bacillota</taxon>
        <taxon>Bacilli</taxon>
        <taxon>Bacillales</taxon>
        <taxon>Paenibacillaceae</taxon>
        <taxon>Paenibacillus</taxon>
    </lineage>
</organism>
<keyword evidence="2" id="KW-0808">Transferase</keyword>
<dbReference type="SUPFAM" id="SSF53335">
    <property type="entry name" value="S-adenosyl-L-methionine-dependent methyltransferases"/>
    <property type="match status" value="1"/>
</dbReference>
<keyword evidence="3" id="KW-1185">Reference proteome</keyword>